<feature type="compositionally biased region" description="Low complexity" evidence="1">
    <location>
        <begin position="197"/>
        <end position="208"/>
    </location>
</feature>
<proteinExistence type="predicted"/>
<dbReference type="EMBL" id="VCHE01000052">
    <property type="protein sequence ID" value="KAB2573840.1"/>
    <property type="molecule type" value="Genomic_DNA"/>
</dbReference>
<dbReference type="InterPro" id="IPR050426">
    <property type="entry name" value="Glycosyltransferase_28"/>
</dbReference>
<evidence type="ECO:0000256" key="1">
    <source>
        <dbReference type="SAM" id="MobiDB-lite"/>
    </source>
</evidence>
<dbReference type="PANTHER" id="PTHR48050">
    <property type="entry name" value="STEROL 3-BETA-GLUCOSYLTRANSFERASE"/>
    <property type="match status" value="1"/>
</dbReference>
<dbReference type="SUPFAM" id="SSF53756">
    <property type="entry name" value="UDP-Glycosyltransferase/glycogen phosphorylase"/>
    <property type="match status" value="1"/>
</dbReference>
<evidence type="ECO:0000313" key="3">
    <source>
        <dbReference type="Proteomes" id="UP000325902"/>
    </source>
</evidence>
<reference evidence="2 3" key="1">
    <citation type="journal article" date="2019" name="Sci. Rep.">
        <title>A multi-omics analysis of the grapevine pathogen Lasiodiplodia theobromae reveals that temperature affects the expression of virulence- and pathogenicity-related genes.</title>
        <authorList>
            <person name="Felix C."/>
            <person name="Meneses R."/>
            <person name="Goncalves M.F.M."/>
            <person name="Tilleman L."/>
            <person name="Duarte A.S."/>
            <person name="Jorrin-Novo J.V."/>
            <person name="Van de Peer Y."/>
            <person name="Deforce D."/>
            <person name="Van Nieuwerburgh F."/>
            <person name="Esteves A.C."/>
            <person name="Alves A."/>
        </authorList>
    </citation>
    <scope>NUCLEOTIDE SEQUENCE [LARGE SCALE GENOMIC DNA]</scope>
    <source>
        <strain evidence="2 3">LA-SOL3</strain>
    </source>
</reference>
<dbReference type="PANTHER" id="PTHR48050:SF27">
    <property type="entry name" value="GLUCOSYLTRANSFERASE, PUTATIVE (AFU_ORTHOLOGUE AFUA_7G04880)-RELATED"/>
    <property type="match status" value="1"/>
</dbReference>
<dbReference type="Proteomes" id="UP000325902">
    <property type="component" value="Unassembled WGS sequence"/>
</dbReference>
<organism evidence="2 3">
    <name type="scientific">Lasiodiplodia theobromae</name>
    <dbReference type="NCBI Taxonomy" id="45133"/>
    <lineage>
        <taxon>Eukaryota</taxon>
        <taxon>Fungi</taxon>
        <taxon>Dikarya</taxon>
        <taxon>Ascomycota</taxon>
        <taxon>Pezizomycotina</taxon>
        <taxon>Dothideomycetes</taxon>
        <taxon>Dothideomycetes incertae sedis</taxon>
        <taxon>Botryosphaeriales</taxon>
        <taxon>Botryosphaeriaceae</taxon>
        <taxon>Lasiodiplodia</taxon>
    </lineage>
</organism>
<keyword evidence="3" id="KW-1185">Reference proteome</keyword>
<evidence type="ECO:0000313" key="2">
    <source>
        <dbReference type="EMBL" id="KAB2573840.1"/>
    </source>
</evidence>
<protein>
    <submittedName>
        <fullName evidence="2">Uncharacterized protein</fullName>
    </submittedName>
</protein>
<gene>
    <name evidence="2" type="ORF">DBV05_g7502</name>
</gene>
<dbReference type="OrthoDB" id="428159at2759"/>
<feature type="region of interest" description="Disordered" evidence="1">
    <location>
        <begin position="159"/>
        <end position="230"/>
    </location>
</feature>
<name>A0A5N5D8Z5_9PEZI</name>
<dbReference type="AlphaFoldDB" id="A0A5N5D8Z5"/>
<accession>A0A5N5D8Z5</accession>
<comment type="caution">
    <text evidence="2">The sequence shown here is derived from an EMBL/GenBank/DDBJ whole genome shotgun (WGS) entry which is preliminary data.</text>
</comment>
<sequence>MVAAAGAGPAPIPHQQLTSDRLAEAIRYCLTPEASKAARSISEKMMTESGVQAAVESFHRNLPLETMACDIIPNQPAVWGYGKGKKPIKLSRVAAALVLSKLSIDRKHMKLYESNTITIEIHRWDPVTATGSSLIGTATDITKATTGIFLDPYREYRRGRASATDNSQPGSRAPSVMDTHSRASSPTRLLSDVGEGSNSRPSSPTPSIRSHHSAAASTHRKKDNLHTAGKMAAASAKSVGSFNSSIFRGLMVDLPLAAAEGMRNVPSLYGDKPCDLKPVTDWKSGATAAGKNLIWGLAEGMTDVLVQPVKGARKDGVVGAVKGMGKGLVGLGVKTSSGIVGVAGYGGQGIVKSLRSLGHTKTRKKVVEMRWEEGAWLAARGDVDVNWVIGVFERLTHGKQA</sequence>